<evidence type="ECO:0000313" key="2">
    <source>
        <dbReference type="EMBL" id="JAW15806.1"/>
    </source>
</evidence>
<organism evidence="2">
    <name type="scientific">Panstrongylus lignarius</name>
    <dbReference type="NCBI Taxonomy" id="156445"/>
    <lineage>
        <taxon>Eukaryota</taxon>
        <taxon>Metazoa</taxon>
        <taxon>Ecdysozoa</taxon>
        <taxon>Arthropoda</taxon>
        <taxon>Hexapoda</taxon>
        <taxon>Insecta</taxon>
        <taxon>Pterygota</taxon>
        <taxon>Neoptera</taxon>
        <taxon>Paraneoptera</taxon>
        <taxon>Hemiptera</taxon>
        <taxon>Heteroptera</taxon>
        <taxon>Panheteroptera</taxon>
        <taxon>Cimicomorpha</taxon>
        <taxon>Reduviidae</taxon>
        <taxon>Triatominae</taxon>
        <taxon>Panstrongylus</taxon>
    </lineage>
</organism>
<dbReference type="EMBL" id="GFTR01000620">
    <property type="protein sequence ID" value="JAW15806.1"/>
    <property type="molecule type" value="Transcribed_RNA"/>
</dbReference>
<name>A0A224XTE4_9HEMI</name>
<evidence type="ECO:0000256" key="1">
    <source>
        <dbReference type="SAM" id="Phobius"/>
    </source>
</evidence>
<feature type="transmembrane region" description="Helical" evidence="1">
    <location>
        <begin position="41"/>
        <end position="60"/>
    </location>
</feature>
<proteinExistence type="predicted"/>
<keyword evidence="1" id="KW-1133">Transmembrane helix</keyword>
<reference evidence="2" key="1">
    <citation type="journal article" date="2018" name="PLoS Negl. Trop. Dis.">
        <title>An insight into the salivary gland and fat body transcriptome of Panstrongylus lignarius (Hemiptera: Heteroptera), the main vector of Chagas disease in Peru.</title>
        <authorList>
            <person name="Nevoa J.C."/>
            <person name="Mendes M.T."/>
            <person name="da Silva M.V."/>
            <person name="Soares S.C."/>
            <person name="Oliveira C.J.F."/>
            <person name="Ribeiro J.M.C."/>
        </authorList>
    </citation>
    <scope>NUCLEOTIDE SEQUENCE</scope>
</reference>
<protein>
    <submittedName>
        <fullName evidence="2">Uncharacterized protein</fullName>
    </submittedName>
</protein>
<accession>A0A224XTE4</accession>
<dbReference type="AlphaFoldDB" id="A0A224XTE4"/>
<sequence length="75" mass="8243">MLCSSLSPAVLLSFLESSAIGRIFTGSVLVLFADSENRGELYLTWCCSICCFAISISFFFSSNTTWNRSLIVITT</sequence>
<keyword evidence="1" id="KW-0812">Transmembrane</keyword>
<keyword evidence="1" id="KW-0472">Membrane</keyword>